<keyword evidence="1" id="KW-1133">Transmembrane helix</keyword>
<keyword evidence="3" id="KW-1185">Reference proteome</keyword>
<sequence length="117" mass="12993">MVEGVVGVGSGGGALTTARLISSWYISNIGVLLLNKYLLTIYFYRYSIFFTTLHMLLCSAAIPFLSFIPFQQIVSHRQLLKIVALSKPSVVCNNTYLHYIPVSFNQAIDAMDVLQGE</sequence>
<dbReference type="EMBL" id="JAUJYN010000003">
    <property type="protein sequence ID" value="KAK1276985.1"/>
    <property type="molecule type" value="Genomic_DNA"/>
</dbReference>
<feature type="transmembrane region" description="Helical" evidence="1">
    <location>
        <begin position="20"/>
        <end position="39"/>
    </location>
</feature>
<reference evidence="2" key="1">
    <citation type="journal article" date="2023" name="Nat. Commun.">
        <title>Diploid and tetraploid genomes of Acorus and the evolution of monocots.</title>
        <authorList>
            <person name="Ma L."/>
            <person name="Liu K.W."/>
            <person name="Li Z."/>
            <person name="Hsiao Y.Y."/>
            <person name="Qi Y."/>
            <person name="Fu T."/>
            <person name="Tang G.D."/>
            <person name="Zhang D."/>
            <person name="Sun W.H."/>
            <person name="Liu D.K."/>
            <person name="Li Y."/>
            <person name="Chen G.Z."/>
            <person name="Liu X.D."/>
            <person name="Liao X.Y."/>
            <person name="Jiang Y.T."/>
            <person name="Yu X."/>
            <person name="Hao Y."/>
            <person name="Huang J."/>
            <person name="Zhao X.W."/>
            <person name="Ke S."/>
            <person name="Chen Y.Y."/>
            <person name="Wu W.L."/>
            <person name="Hsu J.L."/>
            <person name="Lin Y.F."/>
            <person name="Huang M.D."/>
            <person name="Li C.Y."/>
            <person name="Huang L."/>
            <person name="Wang Z.W."/>
            <person name="Zhao X."/>
            <person name="Zhong W.Y."/>
            <person name="Peng D.H."/>
            <person name="Ahmad S."/>
            <person name="Lan S."/>
            <person name="Zhang J.S."/>
            <person name="Tsai W.C."/>
            <person name="Van de Peer Y."/>
            <person name="Liu Z.J."/>
        </authorList>
    </citation>
    <scope>NUCLEOTIDE SEQUENCE</scope>
    <source>
        <strain evidence="2">SCP</strain>
    </source>
</reference>
<organism evidence="2 3">
    <name type="scientific">Acorus gramineus</name>
    <name type="common">Dwarf sweet flag</name>
    <dbReference type="NCBI Taxonomy" id="55184"/>
    <lineage>
        <taxon>Eukaryota</taxon>
        <taxon>Viridiplantae</taxon>
        <taxon>Streptophyta</taxon>
        <taxon>Embryophyta</taxon>
        <taxon>Tracheophyta</taxon>
        <taxon>Spermatophyta</taxon>
        <taxon>Magnoliopsida</taxon>
        <taxon>Liliopsida</taxon>
        <taxon>Acoraceae</taxon>
        <taxon>Acorus</taxon>
    </lineage>
</organism>
<evidence type="ECO:0000256" key="1">
    <source>
        <dbReference type="SAM" id="Phobius"/>
    </source>
</evidence>
<proteinExistence type="predicted"/>
<reference evidence="2" key="2">
    <citation type="submission" date="2023-06" db="EMBL/GenBank/DDBJ databases">
        <authorList>
            <person name="Ma L."/>
            <person name="Liu K.-W."/>
            <person name="Li Z."/>
            <person name="Hsiao Y.-Y."/>
            <person name="Qi Y."/>
            <person name="Fu T."/>
            <person name="Tang G."/>
            <person name="Zhang D."/>
            <person name="Sun W.-H."/>
            <person name="Liu D.-K."/>
            <person name="Li Y."/>
            <person name="Chen G.-Z."/>
            <person name="Liu X.-D."/>
            <person name="Liao X.-Y."/>
            <person name="Jiang Y.-T."/>
            <person name="Yu X."/>
            <person name="Hao Y."/>
            <person name="Huang J."/>
            <person name="Zhao X.-W."/>
            <person name="Ke S."/>
            <person name="Chen Y.-Y."/>
            <person name="Wu W.-L."/>
            <person name="Hsu J.-L."/>
            <person name="Lin Y.-F."/>
            <person name="Huang M.-D."/>
            <person name="Li C.-Y."/>
            <person name="Huang L."/>
            <person name="Wang Z.-W."/>
            <person name="Zhao X."/>
            <person name="Zhong W.-Y."/>
            <person name="Peng D.-H."/>
            <person name="Ahmad S."/>
            <person name="Lan S."/>
            <person name="Zhang J.-S."/>
            <person name="Tsai W.-C."/>
            <person name="Van De Peer Y."/>
            <person name="Liu Z.-J."/>
        </authorList>
    </citation>
    <scope>NUCLEOTIDE SEQUENCE</scope>
    <source>
        <strain evidence="2">SCP</strain>
        <tissue evidence="2">Leaves</tissue>
    </source>
</reference>
<keyword evidence="1" id="KW-0472">Membrane</keyword>
<feature type="transmembrane region" description="Helical" evidence="1">
    <location>
        <begin position="46"/>
        <end position="68"/>
    </location>
</feature>
<name>A0AAV9BKE6_ACOGR</name>
<evidence type="ECO:0000313" key="2">
    <source>
        <dbReference type="EMBL" id="KAK1276985.1"/>
    </source>
</evidence>
<gene>
    <name evidence="2" type="ORF">QJS04_geneDACA010079</name>
</gene>
<dbReference type="Proteomes" id="UP001179952">
    <property type="component" value="Unassembled WGS sequence"/>
</dbReference>
<keyword evidence="1" id="KW-0812">Transmembrane</keyword>
<evidence type="ECO:0000313" key="3">
    <source>
        <dbReference type="Proteomes" id="UP001179952"/>
    </source>
</evidence>
<comment type="caution">
    <text evidence="2">The sequence shown here is derived from an EMBL/GenBank/DDBJ whole genome shotgun (WGS) entry which is preliminary data.</text>
</comment>
<accession>A0AAV9BKE6</accession>
<dbReference type="AlphaFoldDB" id="A0AAV9BKE6"/>
<protein>
    <submittedName>
        <fullName evidence="2">Sugar phosphate/phosphate translocator</fullName>
    </submittedName>
</protein>